<dbReference type="SFLD" id="SFLDG01094">
    <property type="entry name" value="Uncharacterised_Radical_SAM_Su"/>
    <property type="match status" value="1"/>
</dbReference>
<dbReference type="Gene3D" id="3.20.20.70">
    <property type="entry name" value="Aldolase class I"/>
    <property type="match status" value="1"/>
</dbReference>
<dbReference type="InterPro" id="IPR013785">
    <property type="entry name" value="Aldolase_TIM"/>
</dbReference>
<evidence type="ECO:0000256" key="6">
    <source>
        <dbReference type="ARBA" id="ARBA00023014"/>
    </source>
</evidence>
<dbReference type="InterPro" id="IPR034457">
    <property type="entry name" value="Organic_radical-activating"/>
</dbReference>
<accession>A0A1G2FLZ7</accession>
<name>A0A1G2FLZ7_9BACT</name>
<keyword evidence="4" id="KW-0479">Metal-binding</keyword>
<dbReference type="NCBIfam" id="TIGR02495">
    <property type="entry name" value="NrdG2"/>
    <property type="match status" value="1"/>
</dbReference>
<comment type="cofactor">
    <cofactor evidence="1">
        <name>[4Fe-4S] cluster</name>
        <dbReference type="ChEBI" id="CHEBI:49883"/>
    </cofactor>
</comment>
<evidence type="ECO:0000259" key="7">
    <source>
        <dbReference type="PROSITE" id="PS51918"/>
    </source>
</evidence>
<keyword evidence="5" id="KW-0408">Iron</keyword>
<dbReference type="SFLD" id="SFLDG01067">
    <property type="entry name" value="SPASM/twitch_domain_containing"/>
    <property type="match status" value="1"/>
</dbReference>
<dbReference type="Proteomes" id="UP000177247">
    <property type="component" value="Unassembled WGS sequence"/>
</dbReference>
<dbReference type="PANTHER" id="PTHR30352">
    <property type="entry name" value="PYRUVATE FORMATE-LYASE-ACTIVATING ENZYME"/>
    <property type="match status" value="1"/>
</dbReference>
<organism evidence="8 9">
    <name type="scientific">Candidatus Portnoybacteria bacterium RIFCSPHIGHO2_12_FULL_40_11</name>
    <dbReference type="NCBI Taxonomy" id="1801998"/>
    <lineage>
        <taxon>Bacteria</taxon>
        <taxon>Candidatus Portnoyibacteriota</taxon>
    </lineage>
</organism>
<protein>
    <submittedName>
        <fullName evidence="8">Anaerobic ribonucleoside-triphosphate reductase activating protein</fullName>
    </submittedName>
</protein>
<dbReference type="InterPro" id="IPR058240">
    <property type="entry name" value="rSAM_sf"/>
</dbReference>
<dbReference type="InterPro" id="IPR012840">
    <property type="entry name" value="NrdG2"/>
</dbReference>
<reference evidence="8 9" key="1">
    <citation type="journal article" date="2016" name="Nat. Commun.">
        <title>Thousands of microbial genomes shed light on interconnected biogeochemical processes in an aquifer system.</title>
        <authorList>
            <person name="Anantharaman K."/>
            <person name="Brown C.T."/>
            <person name="Hug L.A."/>
            <person name="Sharon I."/>
            <person name="Castelle C.J."/>
            <person name="Probst A.J."/>
            <person name="Thomas B.C."/>
            <person name="Singh A."/>
            <person name="Wilkins M.J."/>
            <person name="Karaoz U."/>
            <person name="Brodie E.L."/>
            <person name="Williams K.H."/>
            <person name="Hubbard S.S."/>
            <person name="Banfield J.F."/>
        </authorList>
    </citation>
    <scope>NUCLEOTIDE SEQUENCE [LARGE SCALE GENOMIC DNA]</scope>
</reference>
<evidence type="ECO:0000313" key="8">
    <source>
        <dbReference type="EMBL" id="OGZ38628.1"/>
    </source>
</evidence>
<evidence type="ECO:0000256" key="4">
    <source>
        <dbReference type="ARBA" id="ARBA00022723"/>
    </source>
</evidence>
<keyword evidence="2" id="KW-0004">4Fe-4S</keyword>
<evidence type="ECO:0000256" key="1">
    <source>
        <dbReference type="ARBA" id="ARBA00001966"/>
    </source>
</evidence>
<gene>
    <name evidence="8" type="ORF">A3E90_01175</name>
</gene>
<dbReference type="GO" id="GO:0051539">
    <property type="term" value="F:4 iron, 4 sulfur cluster binding"/>
    <property type="evidence" value="ECO:0007669"/>
    <property type="project" value="UniProtKB-KW"/>
</dbReference>
<comment type="caution">
    <text evidence="8">The sequence shown here is derived from an EMBL/GenBank/DDBJ whole genome shotgun (WGS) entry which is preliminary data.</text>
</comment>
<dbReference type="PROSITE" id="PS51918">
    <property type="entry name" value="RADICAL_SAM"/>
    <property type="match status" value="1"/>
</dbReference>
<evidence type="ECO:0000256" key="3">
    <source>
        <dbReference type="ARBA" id="ARBA00022691"/>
    </source>
</evidence>
<dbReference type="GO" id="GO:0003824">
    <property type="term" value="F:catalytic activity"/>
    <property type="evidence" value="ECO:0007669"/>
    <property type="project" value="InterPro"/>
</dbReference>
<feature type="domain" description="Radical SAM core" evidence="7">
    <location>
        <begin position="15"/>
        <end position="228"/>
    </location>
</feature>
<dbReference type="EMBL" id="MHNC01000021">
    <property type="protein sequence ID" value="OGZ38628.1"/>
    <property type="molecule type" value="Genomic_DNA"/>
</dbReference>
<sequence length="234" mass="26851">MIQIRGLERLSLIDYPGKIAATVFFSGCNFRCGYCHNPELVEPDLIKKNLKISEEYFLNFLESRKGLIEGVCLTGGEPTINPDLPVFVKKIKEKGFLIKLDTNGSNPKMLKNLFKEKLLDFTAMDIKASKDKYSLAINQSANLDNIQKSINLIQESKIEYEFRTTVAPWLIDKTEIEKIGQWLKGAKHFSLQQFRAEKTLDKTLKETKPYSEKELNVLADILKKYVDRVELRGI</sequence>
<evidence type="ECO:0000256" key="2">
    <source>
        <dbReference type="ARBA" id="ARBA00022485"/>
    </source>
</evidence>
<evidence type="ECO:0000313" key="9">
    <source>
        <dbReference type="Proteomes" id="UP000177247"/>
    </source>
</evidence>
<dbReference type="SFLD" id="SFLDS00029">
    <property type="entry name" value="Radical_SAM"/>
    <property type="match status" value="1"/>
</dbReference>
<dbReference type="AlphaFoldDB" id="A0A1G2FLZ7"/>
<dbReference type="GO" id="GO:0046872">
    <property type="term" value="F:metal ion binding"/>
    <property type="evidence" value="ECO:0007669"/>
    <property type="project" value="UniProtKB-KW"/>
</dbReference>
<keyword evidence="3" id="KW-0949">S-adenosyl-L-methionine</keyword>
<dbReference type="SUPFAM" id="SSF102114">
    <property type="entry name" value="Radical SAM enzymes"/>
    <property type="match status" value="1"/>
</dbReference>
<evidence type="ECO:0000256" key="5">
    <source>
        <dbReference type="ARBA" id="ARBA00023004"/>
    </source>
</evidence>
<keyword evidence="6" id="KW-0411">Iron-sulfur</keyword>
<dbReference type="Pfam" id="PF04055">
    <property type="entry name" value="Radical_SAM"/>
    <property type="match status" value="1"/>
</dbReference>
<proteinExistence type="predicted"/>
<dbReference type="PANTHER" id="PTHR30352:SF13">
    <property type="entry name" value="GLYCYL-RADICAL ENZYME ACTIVATING ENZYME YJJW-RELATED"/>
    <property type="match status" value="1"/>
</dbReference>
<dbReference type="InterPro" id="IPR007197">
    <property type="entry name" value="rSAM"/>
</dbReference>
<dbReference type="CDD" id="cd01335">
    <property type="entry name" value="Radical_SAM"/>
    <property type="match status" value="1"/>
</dbReference>